<sequence>MLMKCKWKWGLGTLAAALATAAPAFAQDAPKIDTGDTAWVLVSAALVLLMTPGLAFFYGGLVRGKNALNTLMMSFVALGVIALVWTLVGYSIAFGPGNGYFGSFAWLGLNGVGQEPNAAQAATVPHLAFMIFQMMFAVITPALISGAIVDRMKFKTYVVFIMLWSVVVYSPVAHWVWSLGNPDPTDAAKMLPGWLGAIGALDFAGGTVVHLTAGISALVAAIILGPRKGFPNQPMTPHNVPFVLLGAGLLWFGWFGFNAGSALAANGLASLAFVTTNVATAAALSTWLLLDTFIGGKPTAVGAATGAVVGLVAITPAAGFVSPLSSIAIGGTAAIISFGAIQLKKKLNYDDSLDVFACHGMGGLTGAILTGVFADKSLNSLGDNGLLLGNGAQLVEQLIGVGATAVYAAVCTTVILLVLKFTLGLRPSEEAEQEGLDTAEHGEEAYTGSIGGLGAMEEAMSSSTQGQGFTRPATQQQE</sequence>
<keyword evidence="14" id="KW-1185">Reference proteome</keyword>
<feature type="transmembrane region" description="Helical" evidence="9">
    <location>
        <begin position="36"/>
        <end position="59"/>
    </location>
</feature>
<evidence type="ECO:0000259" key="12">
    <source>
        <dbReference type="Pfam" id="PF00909"/>
    </source>
</evidence>
<feature type="transmembrane region" description="Helical" evidence="9">
    <location>
        <begin position="127"/>
        <end position="149"/>
    </location>
</feature>
<dbReference type="PANTHER" id="PTHR43029">
    <property type="entry name" value="AMMONIUM TRANSPORTER MEP2"/>
    <property type="match status" value="1"/>
</dbReference>
<feature type="chain" id="PRO_5047547495" description="Ammonium transporter" evidence="11">
    <location>
        <begin position="27"/>
        <end position="478"/>
    </location>
</feature>
<feature type="region of interest" description="Disordered" evidence="10">
    <location>
        <begin position="457"/>
        <end position="478"/>
    </location>
</feature>
<feature type="signal peptide" evidence="11">
    <location>
        <begin position="1"/>
        <end position="26"/>
    </location>
</feature>
<dbReference type="Gene3D" id="1.10.3430.10">
    <property type="entry name" value="Ammonium transporter AmtB like domains"/>
    <property type="match status" value="1"/>
</dbReference>
<accession>A0ABY3PNG4</accession>
<evidence type="ECO:0000256" key="8">
    <source>
        <dbReference type="ARBA" id="ARBA00050025"/>
    </source>
</evidence>
<feature type="transmembrane region" description="Helical" evidence="9">
    <location>
        <begin position="71"/>
        <end position="93"/>
    </location>
</feature>
<feature type="transmembrane region" description="Helical" evidence="9">
    <location>
        <begin position="300"/>
        <end position="318"/>
    </location>
</feature>
<keyword evidence="11" id="KW-0732">Signal</keyword>
<evidence type="ECO:0000256" key="3">
    <source>
        <dbReference type="ARBA" id="ARBA00022448"/>
    </source>
</evidence>
<keyword evidence="5 9" id="KW-1133">Transmembrane helix</keyword>
<dbReference type="InterPro" id="IPR001905">
    <property type="entry name" value="Ammonium_transpt"/>
</dbReference>
<comment type="subcellular location">
    <subcellularLocation>
        <location evidence="9">Cell membrane</location>
        <topology evidence="9">Multi-pass membrane protein</topology>
    </subcellularLocation>
    <subcellularLocation>
        <location evidence="1">Membrane</location>
        <topology evidence="1">Multi-pass membrane protein</topology>
    </subcellularLocation>
</comment>
<evidence type="ECO:0000256" key="4">
    <source>
        <dbReference type="ARBA" id="ARBA00022692"/>
    </source>
</evidence>
<organism evidence="13 14">
    <name type="scientific">Gloeobacter morelensis MG652769</name>
    <dbReference type="NCBI Taxonomy" id="2781736"/>
    <lineage>
        <taxon>Bacteria</taxon>
        <taxon>Bacillati</taxon>
        <taxon>Cyanobacteriota</taxon>
        <taxon>Cyanophyceae</taxon>
        <taxon>Gloeobacterales</taxon>
        <taxon>Gloeobacteraceae</taxon>
        <taxon>Gloeobacter</taxon>
        <taxon>Gloeobacter morelensis</taxon>
    </lineage>
</organism>
<evidence type="ECO:0000313" key="13">
    <source>
        <dbReference type="EMBL" id="UFP95240.1"/>
    </source>
</evidence>
<feature type="transmembrane region" description="Helical" evidence="9">
    <location>
        <begin position="197"/>
        <end position="224"/>
    </location>
</feature>
<evidence type="ECO:0000313" key="14">
    <source>
        <dbReference type="Proteomes" id="UP001054846"/>
    </source>
</evidence>
<comment type="similarity">
    <text evidence="2 9">Belongs to the ammonia transporter channel (TC 1.A.11.2) family.</text>
</comment>
<dbReference type="PROSITE" id="PS01219">
    <property type="entry name" value="AMMONIUM_TRANSP"/>
    <property type="match status" value="1"/>
</dbReference>
<gene>
    <name evidence="13" type="ORF">ISF26_03030</name>
</gene>
<dbReference type="InterPro" id="IPR029020">
    <property type="entry name" value="Ammonium/urea_transptr"/>
</dbReference>
<feature type="compositionally biased region" description="Polar residues" evidence="10">
    <location>
        <begin position="460"/>
        <end position="478"/>
    </location>
</feature>
<reference evidence="13 14" key="1">
    <citation type="journal article" date="2021" name="Genome Biol. Evol.">
        <title>Complete Genome Sequencing of a Novel Gloeobacter Species from a Waterfall Cave in Mexico.</title>
        <authorList>
            <person name="Saw J.H."/>
            <person name="Cardona T."/>
            <person name="Montejano G."/>
        </authorList>
    </citation>
    <scope>NUCLEOTIDE SEQUENCE [LARGE SCALE GENOMIC DNA]</scope>
    <source>
        <strain evidence="13">MG652769</strain>
    </source>
</reference>
<keyword evidence="4 9" id="KW-0812">Transmembrane</keyword>
<dbReference type="InterPro" id="IPR024041">
    <property type="entry name" value="NH4_transpt_AmtB-like_dom"/>
</dbReference>
<dbReference type="PANTHER" id="PTHR43029:SF10">
    <property type="entry name" value="AMMONIUM TRANSPORTER MEP2"/>
    <property type="match status" value="1"/>
</dbReference>
<evidence type="ECO:0000256" key="10">
    <source>
        <dbReference type="SAM" id="MobiDB-lite"/>
    </source>
</evidence>
<dbReference type="EMBL" id="CP063845">
    <property type="protein sequence ID" value="UFP95240.1"/>
    <property type="molecule type" value="Genomic_DNA"/>
</dbReference>
<evidence type="ECO:0000256" key="11">
    <source>
        <dbReference type="SAM" id="SignalP"/>
    </source>
</evidence>
<protein>
    <recommendedName>
        <fullName evidence="8 9">Ammonium transporter</fullName>
    </recommendedName>
</protein>
<feature type="transmembrane region" description="Helical" evidence="9">
    <location>
        <begin position="355"/>
        <end position="374"/>
    </location>
</feature>
<dbReference type="InterPro" id="IPR018047">
    <property type="entry name" value="Ammonium_transpt_CS"/>
</dbReference>
<evidence type="ECO:0000256" key="9">
    <source>
        <dbReference type="RuleBase" id="RU362002"/>
    </source>
</evidence>
<keyword evidence="6 9" id="KW-0472">Membrane</keyword>
<feature type="transmembrane region" description="Helical" evidence="9">
    <location>
        <begin position="263"/>
        <end position="288"/>
    </location>
</feature>
<dbReference type="Pfam" id="PF00909">
    <property type="entry name" value="Ammonium_transp"/>
    <property type="match status" value="1"/>
</dbReference>
<evidence type="ECO:0000256" key="6">
    <source>
        <dbReference type="ARBA" id="ARBA00023136"/>
    </source>
</evidence>
<dbReference type="Proteomes" id="UP001054846">
    <property type="component" value="Chromosome"/>
</dbReference>
<feature type="transmembrane region" description="Helical" evidence="9">
    <location>
        <begin position="156"/>
        <end position="177"/>
    </location>
</feature>
<evidence type="ECO:0000256" key="7">
    <source>
        <dbReference type="ARBA" id="ARBA00023177"/>
    </source>
</evidence>
<keyword evidence="7 9" id="KW-0924">Ammonia transport</keyword>
<dbReference type="SUPFAM" id="SSF111352">
    <property type="entry name" value="Ammonium transporter"/>
    <property type="match status" value="1"/>
</dbReference>
<feature type="transmembrane region" description="Helical" evidence="9">
    <location>
        <begin position="236"/>
        <end position="257"/>
    </location>
</feature>
<evidence type="ECO:0000256" key="1">
    <source>
        <dbReference type="ARBA" id="ARBA00004141"/>
    </source>
</evidence>
<feature type="transmembrane region" description="Helical" evidence="9">
    <location>
        <begin position="324"/>
        <end position="343"/>
    </location>
</feature>
<keyword evidence="3 9" id="KW-0813">Transport</keyword>
<evidence type="ECO:0000256" key="2">
    <source>
        <dbReference type="ARBA" id="ARBA00005887"/>
    </source>
</evidence>
<dbReference type="NCBIfam" id="TIGR00836">
    <property type="entry name" value="amt"/>
    <property type="match status" value="1"/>
</dbReference>
<name>A0ABY3PNG4_9CYAN</name>
<feature type="domain" description="Ammonium transporter AmtB-like" evidence="12">
    <location>
        <begin position="38"/>
        <end position="446"/>
    </location>
</feature>
<feature type="transmembrane region" description="Helical" evidence="9">
    <location>
        <begin position="394"/>
        <end position="419"/>
    </location>
</feature>
<proteinExistence type="inferred from homology"/>
<evidence type="ECO:0000256" key="5">
    <source>
        <dbReference type="ARBA" id="ARBA00022989"/>
    </source>
</evidence>